<dbReference type="PANTHER" id="PTHR45138:SF2">
    <property type="entry name" value="DIGUANYLATE CYCLASE VDCA"/>
    <property type="match status" value="1"/>
</dbReference>
<protein>
    <recommendedName>
        <fullName evidence="1">diguanylate cyclase</fullName>
        <ecNumber evidence="1">2.7.7.65</ecNumber>
    </recommendedName>
</protein>
<reference evidence="3 4" key="1">
    <citation type="submission" date="2017-10" db="EMBL/GenBank/DDBJ databases">
        <title>Sedimentibacterium mangrovi gen. nov., sp. nov., a novel member of family Phyllobacteriacea isolated from mangrove sediment.</title>
        <authorList>
            <person name="Liao H."/>
            <person name="Tian Y."/>
        </authorList>
    </citation>
    <scope>NUCLEOTIDE SEQUENCE [LARGE SCALE GENOMIC DNA]</scope>
    <source>
        <strain evidence="3 4">X9-2-2</strain>
    </source>
</reference>
<dbReference type="PANTHER" id="PTHR45138">
    <property type="entry name" value="REGULATORY COMPONENTS OF SENSORY TRANSDUCTION SYSTEM"/>
    <property type="match status" value="1"/>
</dbReference>
<dbReference type="Pfam" id="PF00990">
    <property type="entry name" value="GGDEF"/>
    <property type="match status" value="1"/>
</dbReference>
<dbReference type="InterPro" id="IPR050469">
    <property type="entry name" value="Diguanylate_Cyclase"/>
</dbReference>
<evidence type="ECO:0000313" key="3">
    <source>
        <dbReference type="EMBL" id="PHP68759.1"/>
    </source>
</evidence>
<name>A0A2G1QTG8_9HYPH</name>
<dbReference type="EC" id="2.7.7.65" evidence="1"/>
<feature type="domain" description="GGDEF" evidence="2">
    <location>
        <begin position="248"/>
        <end position="380"/>
    </location>
</feature>
<dbReference type="GO" id="GO:0043709">
    <property type="term" value="P:cell adhesion involved in single-species biofilm formation"/>
    <property type="evidence" value="ECO:0007669"/>
    <property type="project" value="TreeGrafter"/>
</dbReference>
<gene>
    <name evidence="3" type="ORF">CSC94_01820</name>
</gene>
<dbReference type="InterPro" id="IPR043128">
    <property type="entry name" value="Rev_trsase/Diguanyl_cyclase"/>
</dbReference>
<dbReference type="AlphaFoldDB" id="A0A2G1QTG8"/>
<dbReference type="SMART" id="SM00267">
    <property type="entry name" value="GGDEF"/>
    <property type="match status" value="1"/>
</dbReference>
<dbReference type="InterPro" id="IPR029787">
    <property type="entry name" value="Nucleotide_cyclase"/>
</dbReference>
<dbReference type="OrthoDB" id="9812260at2"/>
<accession>A0A2G1QTG8</accession>
<dbReference type="FunFam" id="3.30.70.270:FF:000001">
    <property type="entry name" value="Diguanylate cyclase domain protein"/>
    <property type="match status" value="1"/>
</dbReference>
<dbReference type="GO" id="GO:1902201">
    <property type="term" value="P:negative regulation of bacterial-type flagellum-dependent cell motility"/>
    <property type="evidence" value="ECO:0007669"/>
    <property type="project" value="TreeGrafter"/>
</dbReference>
<dbReference type="PROSITE" id="PS50887">
    <property type="entry name" value="GGDEF"/>
    <property type="match status" value="1"/>
</dbReference>
<dbReference type="EMBL" id="PDVP01000001">
    <property type="protein sequence ID" value="PHP68759.1"/>
    <property type="molecule type" value="Genomic_DNA"/>
</dbReference>
<dbReference type="GO" id="GO:0052621">
    <property type="term" value="F:diguanylate cyclase activity"/>
    <property type="evidence" value="ECO:0007669"/>
    <property type="project" value="UniProtKB-EC"/>
</dbReference>
<dbReference type="InterPro" id="IPR000160">
    <property type="entry name" value="GGDEF_dom"/>
</dbReference>
<organism evidence="3 4">
    <name type="scientific">Zhengella mangrovi</name>
    <dbReference type="NCBI Taxonomy" id="1982044"/>
    <lineage>
        <taxon>Bacteria</taxon>
        <taxon>Pseudomonadati</taxon>
        <taxon>Pseudomonadota</taxon>
        <taxon>Alphaproteobacteria</taxon>
        <taxon>Hyphomicrobiales</taxon>
        <taxon>Notoacmeibacteraceae</taxon>
        <taxon>Zhengella</taxon>
    </lineage>
</organism>
<dbReference type="CDD" id="cd01949">
    <property type="entry name" value="GGDEF"/>
    <property type="match status" value="1"/>
</dbReference>
<dbReference type="Gene3D" id="3.30.70.270">
    <property type="match status" value="1"/>
</dbReference>
<evidence type="ECO:0000256" key="1">
    <source>
        <dbReference type="ARBA" id="ARBA00012528"/>
    </source>
</evidence>
<comment type="caution">
    <text evidence="3">The sequence shown here is derived from an EMBL/GenBank/DDBJ whole genome shotgun (WGS) entry which is preliminary data.</text>
</comment>
<dbReference type="SUPFAM" id="SSF55073">
    <property type="entry name" value="Nucleotide cyclase"/>
    <property type="match status" value="1"/>
</dbReference>
<evidence type="ECO:0000313" key="4">
    <source>
        <dbReference type="Proteomes" id="UP000221168"/>
    </source>
</evidence>
<sequence>MCCGGAPKTVFARLDTAEMMANANKLENDTAVPPAATARPASAMNEYERVQMLGGRALALATSHLTAPFPPVYDVWYTYVEGSNEDVCKRVDELLEGRTTVSTYDLLQIHNELLATDLGKKEELDKAKEQLDTEIYDILNMIRLHVLTSDRYCDDLSEKSSHIKENSSLDVIREVIAGLINENEKMRDDTMALSRGLEQSRAQIEKLHDALQESQRNEMTDSLTGLANRRAFQISLAREMEDAAESGRPLCLVFADIDHFKQINDTFGHVIGDEVLRYFGRLLKTQTDDCDVASRYGGEEFAILLPGAKSGVAWQKANQIRELLAKTKLVVTKTNVPIGSVTSSFGIAEMIPGEDYISFIERADRQLYLAKSNGRNRVEA</sequence>
<proteinExistence type="predicted"/>
<evidence type="ECO:0000259" key="2">
    <source>
        <dbReference type="PROSITE" id="PS50887"/>
    </source>
</evidence>
<dbReference type="GO" id="GO:0005886">
    <property type="term" value="C:plasma membrane"/>
    <property type="evidence" value="ECO:0007669"/>
    <property type="project" value="TreeGrafter"/>
</dbReference>
<keyword evidence="4" id="KW-1185">Reference proteome</keyword>
<dbReference type="Proteomes" id="UP000221168">
    <property type="component" value="Unassembled WGS sequence"/>
</dbReference>
<dbReference type="NCBIfam" id="TIGR00254">
    <property type="entry name" value="GGDEF"/>
    <property type="match status" value="1"/>
</dbReference>